<feature type="transmembrane region" description="Helical" evidence="1">
    <location>
        <begin position="7"/>
        <end position="32"/>
    </location>
</feature>
<dbReference type="InterPro" id="IPR017195">
    <property type="entry name" value="ABC_thiamin-permease_prd"/>
</dbReference>
<feature type="transmembrane region" description="Helical" evidence="1">
    <location>
        <begin position="44"/>
        <end position="60"/>
    </location>
</feature>
<dbReference type="AlphaFoldDB" id="A0AAW5EAS2"/>
<feature type="transmembrane region" description="Helical" evidence="1">
    <location>
        <begin position="140"/>
        <end position="168"/>
    </location>
</feature>
<gene>
    <name evidence="2" type="ORF">MJG50_17200</name>
</gene>
<comment type="caution">
    <text evidence="2">The sequence shown here is derived from an EMBL/GenBank/DDBJ whole genome shotgun (WGS) entry which is preliminary data.</text>
</comment>
<organism evidence="2 3">
    <name type="scientific">Fredinandcohnia quinoae</name>
    <dbReference type="NCBI Taxonomy" id="2918902"/>
    <lineage>
        <taxon>Bacteria</taxon>
        <taxon>Bacillati</taxon>
        <taxon>Bacillota</taxon>
        <taxon>Bacilli</taxon>
        <taxon>Bacillales</taxon>
        <taxon>Bacillaceae</taxon>
        <taxon>Fredinandcohnia</taxon>
    </lineage>
</organism>
<dbReference type="RefSeq" id="WP_240256992.1">
    <property type="nucleotide sequence ID" value="NZ_JAKTTI010000033.1"/>
</dbReference>
<keyword evidence="3" id="KW-1185">Reference proteome</keyword>
<dbReference type="Proteomes" id="UP001431131">
    <property type="component" value="Unassembled WGS sequence"/>
</dbReference>
<evidence type="ECO:0000313" key="2">
    <source>
        <dbReference type="EMBL" id="MCH1627072.1"/>
    </source>
</evidence>
<protein>
    <submittedName>
        <fullName evidence="2">ECF transporter S component</fullName>
    </submittedName>
</protein>
<dbReference type="EMBL" id="JAKTTI010000033">
    <property type="protein sequence ID" value="MCH1627072.1"/>
    <property type="molecule type" value="Genomic_DNA"/>
</dbReference>
<sequence length="193" mass="20853">MKKGLKLTDILVTIVIAIAFGIVYILWGSLYYVVKPIGLHADQLIYGMWFIAATVAYLIIRKPGVALIAEIAAASGEFILGSPFGLTVLLYGVIQGLFAELVFMAFRYKRYSASVVVLAAIGSCVGSIIMDFAYGEIGGLAAWNLMLFMTARLIGSVLFAGVFAYYLVKILEATGVTNLVRPASKSDYDALDQ</sequence>
<keyword evidence="1" id="KW-0812">Transmembrane</keyword>
<name>A0AAW5EAS2_9BACI</name>
<keyword evidence="1" id="KW-0472">Membrane</keyword>
<keyword evidence="1" id="KW-1133">Transmembrane helix</keyword>
<evidence type="ECO:0000313" key="3">
    <source>
        <dbReference type="Proteomes" id="UP001431131"/>
    </source>
</evidence>
<evidence type="ECO:0000256" key="1">
    <source>
        <dbReference type="SAM" id="Phobius"/>
    </source>
</evidence>
<proteinExistence type="predicted"/>
<feature type="transmembrane region" description="Helical" evidence="1">
    <location>
        <begin position="113"/>
        <end position="134"/>
    </location>
</feature>
<reference evidence="2" key="1">
    <citation type="submission" date="2022-02" db="EMBL/GenBank/DDBJ databases">
        <title>Fredinandcohnia quinoae sp. nov. isolated from Chenopodium quinoa seeds.</title>
        <authorList>
            <person name="Saati-Santamaria Z."/>
            <person name="Flores-Felix J.D."/>
            <person name="Igual J.M."/>
            <person name="Velazquez E."/>
            <person name="Garcia-Fraile P."/>
            <person name="Martinez-Molina E."/>
        </authorList>
    </citation>
    <scope>NUCLEOTIDE SEQUENCE</scope>
    <source>
        <strain evidence="2">SECRCQ15</strain>
    </source>
</reference>
<accession>A0AAW5EAS2</accession>
<feature type="transmembrane region" description="Helical" evidence="1">
    <location>
        <begin position="88"/>
        <end position="106"/>
    </location>
</feature>
<dbReference type="PIRSF" id="PIRSF037394">
    <property type="entry name" value="ABC_thiamine-permease_YkoE_prd"/>
    <property type="match status" value="1"/>
</dbReference>
<dbReference type="Pfam" id="PF09819">
    <property type="entry name" value="ABC_cobalt"/>
    <property type="match status" value="1"/>
</dbReference>